<dbReference type="AlphaFoldDB" id="A0A7I4YW20"/>
<proteinExistence type="predicted"/>
<reference evidence="3" key="1">
    <citation type="submission" date="2020-12" db="UniProtKB">
        <authorList>
            <consortium name="WormBaseParasite"/>
        </authorList>
    </citation>
    <scope>IDENTIFICATION</scope>
    <source>
        <strain evidence="3">MHco3</strain>
    </source>
</reference>
<evidence type="ECO:0000313" key="2">
    <source>
        <dbReference type="Proteomes" id="UP000025227"/>
    </source>
</evidence>
<dbReference type="Proteomes" id="UP000025227">
    <property type="component" value="Unplaced"/>
</dbReference>
<sequence>MPEGNTARTKQIMQNASMMRKHGLAVRGTTGVRRGSRSFSPVDGRSAAAIRMRQERKSSRANDPIITRLGVRGLHPDGDAVKPISGRVQKRSIQKVVGTSRLYDMSEIGDDVAIKVQISSSSRLERRIGQPKPRITNDDVDSEYRISRCSGNGIPRVTVKIRGGAPRDRAILRDARTLRKPVHARLSTTVGRGRSARAPRLAP</sequence>
<keyword evidence="2" id="KW-1185">Reference proteome</keyword>
<name>A0A7I4YW20_HAECO</name>
<organism evidence="2 3">
    <name type="scientific">Haemonchus contortus</name>
    <name type="common">Barber pole worm</name>
    <dbReference type="NCBI Taxonomy" id="6289"/>
    <lineage>
        <taxon>Eukaryota</taxon>
        <taxon>Metazoa</taxon>
        <taxon>Ecdysozoa</taxon>
        <taxon>Nematoda</taxon>
        <taxon>Chromadorea</taxon>
        <taxon>Rhabditida</taxon>
        <taxon>Rhabditina</taxon>
        <taxon>Rhabditomorpha</taxon>
        <taxon>Strongyloidea</taxon>
        <taxon>Trichostrongylidae</taxon>
        <taxon>Haemonchus</taxon>
    </lineage>
</organism>
<dbReference type="WBParaSite" id="HCON_00145850-00001">
    <property type="protein sequence ID" value="HCON_00145850-00001"/>
    <property type="gene ID" value="HCON_00145850"/>
</dbReference>
<dbReference type="OrthoDB" id="10067653at2759"/>
<accession>A0A7I4YW20</accession>
<evidence type="ECO:0000313" key="3">
    <source>
        <dbReference type="WBParaSite" id="HCON_00145850-00001"/>
    </source>
</evidence>
<feature type="region of interest" description="Disordered" evidence="1">
    <location>
        <begin position="184"/>
        <end position="203"/>
    </location>
</feature>
<evidence type="ECO:0000256" key="1">
    <source>
        <dbReference type="SAM" id="MobiDB-lite"/>
    </source>
</evidence>
<protein>
    <submittedName>
        <fullName evidence="3">Reverse transcriptase domain-containing protein</fullName>
    </submittedName>
</protein>